<evidence type="ECO:0000313" key="2">
    <source>
        <dbReference type="Proteomes" id="UP000284416"/>
    </source>
</evidence>
<gene>
    <name evidence="1" type="ORF">D1B31_14255</name>
</gene>
<evidence type="ECO:0000313" key="1">
    <source>
        <dbReference type="EMBL" id="RHW39114.1"/>
    </source>
</evidence>
<dbReference type="RefSeq" id="WP_118921467.1">
    <property type="nucleotide sequence ID" value="NZ_QWEG01000008.1"/>
</dbReference>
<name>A0A417YSY7_9BACI</name>
<dbReference type="OrthoDB" id="2377175at2"/>
<comment type="caution">
    <text evidence="1">The sequence shown here is derived from an EMBL/GenBank/DDBJ whole genome shotgun (WGS) entry which is preliminary data.</text>
</comment>
<organism evidence="1 2">
    <name type="scientific">Neobacillus notoginsengisoli</name>
    <dbReference type="NCBI Taxonomy" id="1578198"/>
    <lineage>
        <taxon>Bacteria</taxon>
        <taxon>Bacillati</taxon>
        <taxon>Bacillota</taxon>
        <taxon>Bacilli</taxon>
        <taxon>Bacillales</taxon>
        <taxon>Bacillaceae</taxon>
        <taxon>Neobacillus</taxon>
    </lineage>
</organism>
<sequence>MKDFHCCATCEHFRAVKKAEGMQYVCSRLGYETKPAYKFNCWSPKAHVQELINKNNKGQAGS</sequence>
<proteinExistence type="predicted"/>
<dbReference type="EMBL" id="QWEG01000008">
    <property type="protein sequence ID" value="RHW39114.1"/>
    <property type="molecule type" value="Genomic_DNA"/>
</dbReference>
<accession>A0A417YSY7</accession>
<keyword evidence="2" id="KW-1185">Reference proteome</keyword>
<dbReference type="Proteomes" id="UP000284416">
    <property type="component" value="Unassembled WGS sequence"/>
</dbReference>
<reference evidence="1 2" key="1">
    <citation type="journal article" date="2017" name="Int. J. Syst. Evol. Microbiol.">
        <title>Bacillus notoginsengisoli sp. nov., a novel bacterium isolated from the rhizosphere of Panax notoginseng.</title>
        <authorList>
            <person name="Zhang M.Y."/>
            <person name="Cheng J."/>
            <person name="Cai Y."/>
            <person name="Zhang T.Y."/>
            <person name="Wu Y.Y."/>
            <person name="Manikprabhu D."/>
            <person name="Li W.J."/>
            <person name="Zhang Y.X."/>
        </authorList>
    </citation>
    <scope>NUCLEOTIDE SEQUENCE [LARGE SCALE GENOMIC DNA]</scope>
    <source>
        <strain evidence="1 2">JCM 30743</strain>
    </source>
</reference>
<protein>
    <submittedName>
        <fullName evidence="1">Uncharacterized protein</fullName>
    </submittedName>
</protein>
<dbReference type="AlphaFoldDB" id="A0A417YSY7"/>